<proteinExistence type="predicted"/>
<comment type="caution">
    <text evidence="1">The sequence shown here is derived from an EMBL/GenBank/DDBJ whole genome shotgun (WGS) entry which is preliminary data.</text>
</comment>
<name>A0A1E5KWJ6_9ENTE</name>
<dbReference type="AlphaFoldDB" id="A0A1E5KWJ6"/>
<dbReference type="EMBL" id="MIEK01000024">
    <property type="protein sequence ID" value="OEH82266.1"/>
    <property type="molecule type" value="Genomic_DNA"/>
</dbReference>
<protein>
    <submittedName>
        <fullName evidence="1">Uncharacterized protein</fullName>
    </submittedName>
</protein>
<dbReference type="Proteomes" id="UP000095256">
    <property type="component" value="Unassembled WGS sequence"/>
</dbReference>
<evidence type="ECO:0000313" key="2">
    <source>
        <dbReference type="Proteomes" id="UP000095256"/>
    </source>
</evidence>
<reference evidence="1 2" key="1">
    <citation type="submission" date="2016-09" db="EMBL/GenBank/DDBJ databases">
        <authorList>
            <person name="Capua I."/>
            <person name="De Benedictis P."/>
            <person name="Joannis T."/>
            <person name="Lombin L.H."/>
            <person name="Cattoli G."/>
        </authorList>
    </citation>
    <scope>NUCLEOTIDE SEQUENCE [LARGE SCALE GENOMIC DNA]</scope>
    <source>
        <strain evidence="1 2">LMG 25899</strain>
    </source>
</reference>
<gene>
    <name evidence="1" type="ORF">BCR26_13530</name>
</gene>
<accession>A0A1E5KWJ6</accession>
<dbReference type="RefSeq" id="WP_069698742.1">
    <property type="nucleotide sequence ID" value="NZ_JAGGMA010000015.1"/>
</dbReference>
<sequence length="379" mass="41233">MAEKKLSSAVIDKYNKDTTDAVTEITTGYSSAKKIAKKVESLFADCSLSLRNQITEGFTLNTIESDLESRATTIKTKLEKAKTTAKNNDTTIKQKMEARSNEVKQLKSIISQYKGNIAGATSLNAPGLASGLKAIGTRNNIDKIPGVFEGRGKRLEQKLKKFKNETRVMTKEQMLKEINSHYRNLSEKEIAVLLEYYLFKAKEISGKNSDKKQALLVIKNGQYEIRYVDLENNVTFFNLETSANADLLNPSGSIDTDILGKTEGSLGSGFGATTSVDLNTMKGKYGDAEWSVGNVSASASLNADGVGASLGANLIEFNFEHVFAENDLYQYKSEIDISLLSAEIKAKLAADGIEMGTPGLVGISVSGGRVELIDINLDF</sequence>
<organism evidence="1 2">
    <name type="scientific">Enterococcus rivorum</name>
    <dbReference type="NCBI Taxonomy" id="762845"/>
    <lineage>
        <taxon>Bacteria</taxon>
        <taxon>Bacillati</taxon>
        <taxon>Bacillota</taxon>
        <taxon>Bacilli</taxon>
        <taxon>Lactobacillales</taxon>
        <taxon>Enterococcaceae</taxon>
        <taxon>Enterococcus</taxon>
    </lineage>
</organism>
<keyword evidence="2" id="KW-1185">Reference proteome</keyword>
<dbReference type="OrthoDB" id="2184556at2"/>
<dbReference type="STRING" id="762845.BCR26_13530"/>
<evidence type="ECO:0000313" key="1">
    <source>
        <dbReference type="EMBL" id="OEH82266.1"/>
    </source>
</evidence>